<dbReference type="SMART" id="SM00278">
    <property type="entry name" value="HhH1"/>
    <property type="match status" value="2"/>
</dbReference>
<sequence length="194" mass="21291">MLAYLDGLIEHKSSNYVIIDVNGIGFKVYATTKILADMPDVKSRTRLYVHWHIGEGNMALFGFASEQQVDMFESLISVSGVGPKGALALMDALSYEQILLAIVQGDEKSLSRAKGIGAKTAQRIIMELKDKLHMPREIKSSDIGERIDESTYGQAVEALISLGYAPAEAARVLEGVTTDGRSLEEVIKEALRRF</sequence>
<dbReference type="STRING" id="697281.Mahau_1899"/>
<dbReference type="CDD" id="cd14332">
    <property type="entry name" value="UBA_RuvA_C"/>
    <property type="match status" value="1"/>
</dbReference>
<dbReference type="eggNOG" id="COG0632">
    <property type="taxonomic scope" value="Bacteria"/>
</dbReference>
<reference evidence="8 9" key="2">
    <citation type="journal article" date="2011" name="Stand. Genomic Sci.">
        <title>Complete genome sequence of Mahella australiensis type strain (50-1 BON).</title>
        <authorList>
            <person name="Sikorski J."/>
            <person name="Teshima H."/>
            <person name="Nolan M."/>
            <person name="Lucas S."/>
            <person name="Hammon N."/>
            <person name="Deshpande S."/>
            <person name="Cheng J.F."/>
            <person name="Pitluck S."/>
            <person name="Liolios K."/>
            <person name="Pagani I."/>
            <person name="Ivanova N."/>
            <person name="Huntemann M."/>
            <person name="Mavromatis K."/>
            <person name="Ovchinikova G."/>
            <person name="Pati A."/>
            <person name="Tapia R."/>
            <person name="Han C."/>
            <person name="Goodwin L."/>
            <person name="Chen A."/>
            <person name="Palaniappan K."/>
            <person name="Land M."/>
            <person name="Hauser L."/>
            <person name="Ngatchou-Djao O.D."/>
            <person name="Rohde M."/>
            <person name="Pukall R."/>
            <person name="Spring S."/>
            <person name="Abt B."/>
            <person name="Goker M."/>
            <person name="Detter J.C."/>
            <person name="Woyke T."/>
            <person name="Bristow J."/>
            <person name="Markowitz V."/>
            <person name="Hugenholtz P."/>
            <person name="Eisen J.A."/>
            <person name="Kyrpides N.C."/>
            <person name="Klenk H.P."/>
            <person name="Lapidus A."/>
        </authorList>
    </citation>
    <scope>NUCLEOTIDE SEQUENCE [LARGE SCALE GENOMIC DNA]</scope>
    <source>
        <strain evidence="9">DSM 15567 / CIP 107919 / 50-1 BON</strain>
    </source>
</reference>
<comment type="subunit">
    <text evidence="6">Homotetramer. Forms an RuvA(8)-RuvB(12)-Holliday junction (HJ) complex. HJ DNA is sandwiched between 2 RuvA tetramers; dsDNA enters through RuvA and exits via RuvB. An RuvB hexamer assembles on each DNA strand where it exits the tetramer. Each RuvB hexamer is contacted by two RuvA subunits (via domain III) on 2 adjacent RuvB subunits; this complex drives branch migration. In the full resolvosome a probable DNA-RuvA(4)-RuvB(12)-RuvC(2) complex forms which resolves the HJ.</text>
</comment>
<organism evidence="8 9">
    <name type="scientific">Mahella australiensis (strain DSM 15567 / CIP 107919 / 50-1 BON)</name>
    <dbReference type="NCBI Taxonomy" id="697281"/>
    <lineage>
        <taxon>Bacteria</taxon>
        <taxon>Bacillati</taxon>
        <taxon>Bacillota</taxon>
        <taxon>Clostridia</taxon>
        <taxon>Thermoanaerobacterales</taxon>
        <taxon>Thermoanaerobacterales Family IV. Incertae Sedis</taxon>
        <taxon>Mahella</taxon>
    </lineage>
</organism>
<comment type="similarity">
    <text evidence="6">Belongs to the RuvA family.</text>
</comment>
<feature type="region of interest" description="Domain II" evidence="6">
    <location>
        <begin position="65"/>
        <end position="142"/>
    </location>
</feature>
<keyword evidence="3 6" id="KW-0238">DNA-binding</keyword>
<dbReference type="GO" id="GO:0005737">
    <property type="term" value="C:cytoplasm"/>
    <property type="evidence" value="ECO:0007669"/>
    <property type="project" value="UniProtKB-SubCell"/>
</dbReference>
<dbReference type="EMBL" id="CP002360">
    <property type="protein sequence ID" value="AEE97075.1"/>
    <property type="molecule type" value="Genomic_DNA"/>
</dbReference>
<keyword evidence="9" id="KW-1185">Reference proteome</keyword>
<comment type="subcellular location">
    <subcellularLocation>
        <location evidence="6">Cytoplasm</location>
    </subcellularLocation>
</comment>
<feature type="region of interest" description="Domain I" evidence="6">
    <location>
        <begin position="1"/>
        <end position="64"/>
    </location>
</feature>
<dbReference type="SUPFAM" id="SSF47781">
    <property type="entry name" value="RuvA domain 2-like"/>
    <property type="match status" value="1"/>
</dbReference>
<dbReference type="Gene3D" id="2.40.50.140">
    <property type="entry name" value="Nucleic acid-binding proteins"/>
    <property type="match status" value="1"/>
</dbReference>
<name>F4A1M5_MAHA5</name>
<dbReference type="Gene3D" id="1.10.8.10">
    <property type="entry name" value="DNA helicase RuvA subunit, C-terminal domain"/>
    <property type="match status" value="1"/>
</dbReference>
<dbReference type="InterPro" id="IPR011114">
    <property type="entry name" value="RuvA_C"/>
</dbReference>
<dbReference type="InterPro" id="IPR003583">
    <property type="entry name" value="Hlx-hairpin-Hlx_DNA-bd_motif"/>
</dbReference>
<dbReference type="GO" id="GO:0048476">
    <property type="term" value="C:Holliday junction resolvase complex"/>
    <property type="evidence" value="ECO:0007669"/>
    <property type="project" value="UniProtKB-UniRule"/>
</dbReference>
<dbReference type="RefSeq" id="WP_013781503.1">
    <property type="nucleotide sequence ID" value="NC_015520.1"/>
</dbReference>
<dbReference type="InterPro" id="IPR010994">
    <property type="entry name" value="RuvA_2-like"/>
</dbReference>
<dbReference type="KEGG" id="mas:Mahau_1899"/>
<dbReference type="SUPFAM" id="SSF50249">
    <property type="entry name" value="Nucleic acid-binding proteins"/>
    <property type="match status" value="1"/>
</dbReference>
<evidence type="ECO:0000256" key="2">
    <source>
        <dbReference type="ARBA" id="ARBA00022763"/>
    </source>
</evidence>
<dbReference type="GO" id="GO:0009378">
    <property type="term" value="F:four-way junction helicase activity"/>
    <property type="evidence" value="ECO:0007669"/>
    <property type="project" value="InterPro"/>
</dbReference>
<dbReference type="HAMAP" id="MF_00031">
    <property type="entry name" value="DNA_HJ_migration_RuvA"/>
    <property type="match status" value="1"/>
</dbReference>
<dbReference type="GO" id="GO:0000400">
    <property type="term" value="F:four-way junction DNA binding"/>
    <property type="evidence" value="ECO:0007669"/>
    <property type="project" value="UniProtKB-UniRule"/>
</dbReference>
<evidence type="ECO:0000256" key="3">
    <source>
        <dbReference type="ARBA" id="ARBA00023125"/>
    </source>
</evidence>
<dbReference type="InterPro" id="IPR013849">
    <property type="entry name" value="DNA_helicase_Holl-junc_RuvA_I"/>
</dbReference>
<comment type="caution">
    <text evidence="6">Lacks conserved residue(s) required for the propagation of feature annotation.</text>
</comment>
<dbReference type="SUPFAM" id="SSF46929">
    <property type="entry name" value="DNA helicase RuvA subunit, C-terminal domain"/>
    <property type="match status" value="1"/>
</dbReference>
<dbReference type="GO" id="GO:0005524">
    <property type="term" value="F:ATP binding"/>
    <property type="evidence" value="ECO:0007669"/>
    <property type="project" value="InterPro"/>
</dbReference>
<evidence type="ECO:0000256" key="5">
    <source>
        <dbReference type="ARBA" id="ARBA00023204"/>
    </source>
</evidence>
<keyword evidence="1 6" id="KW-0963">Cytoplasm</keyword>
<dbReference type="OrthoDB" id="5293449at2"/>
<dbReference type="AlphaFoldDB" id="F4A1M5"/>
<comment type="domain">
    <text evidence="6">Has three domains with a flexible linker between the domains II and III and assumes an 'L' shape. Domain III is highly mobile and contacts RuvB.</text>
</comment>
<feature type="domain" description="Helix-hairpin-helix DNA-binding motif class 1" evidence="7">
    <location>
        <begin position="73"/>
        <end position="92"/>
    </location>
</feature>
<proteinExistence type="inferred from homology"/>
<dbReference type="Gene3D" id="1.10.150.20">
    <property type="entry name" value="5' to 3' exonuclease, C-terminal subdomain"/>
    <property type="match status" value="1"/>
</dbReference>
<comment type="function">
    <text evidence="6">The RuvA-RuvB-RuvC complex processes Holliday junction (HJ) DNA during genetic recombination and DNA repair, while the RuvA-RuvB complex plays an important role in the rescue of blocked DNA replication forks via replication fork reversal (RFR). RuvA specifically binds to HJ cruciform DNA, conferring on it an open structure. The RuvB hexamer acts as an ATP-dependent pump, pulling dsDNA into and through the RuvAB complex. HJ branch migration allows RuvC to scan DNA until it finds its consensus sequence, where it cleaves and resolves the cruciform DNA.</text>
</comment>
<dbReference type="Pfam" id="PF07499">
    <property type="entry name" value="RuvA_C"/>
    <property type="match status" value="1"/>
</dbReference>
<keyword evidence="8" id="KW-0347">Helicase</keyword>
<dbReference type="InterPro" id="IPR036267">
    <property type="entry name" value="RuvA_C_sf"/>
</dbReference>
<dbReference type="GO" id="GO:0006281">
    <property type="term" value="P:DNA repair"/>
    <property type="evidence" value="ECO:0007669"/>
    <property type="project" value="UniProtKB-UniRule"/>
</dbReference>
<dbReference type="GO" id="GO:0009379">
    <property type="term" value="C:Holliday junction helicase complex"/>
    <property type="evidence" value="ECO:0007669"/>
    <property type="project" value="InterPro"/>
</dbReference>
<reference evidence="9" key="1">
    <citation type="submission" date="2010-11" db="EMBL/GenBank/DDBJ databases">
        <title>The complete genome of Mahella australiensis DSM 15567.</title>
        <authorList>
            <consortium name="US DOE Joint Genome Institute (JGI-PGF)"/>
            <person name="Lucas S."/>
            <person name="Copeland A."/>
            <person name="Lapidus A."/>
            <person name="Bruce D."/>
            <person name="Goodwin L."/>
            <person name="Pitluck S."/>
            <person name="Kyrpides N."/>
            <person name="Mavromatis K."/>
            <person name="Pagani I."/>
            <person name="Ivanova N."/>
            <person name="Teshima H."/>
            <person name="Brettin T."/>
            <person name="Detter J.C."/>
            <person name="Han C."/>
            <person name="Tapia R."/>
            <person name="Land M."/>
            <person name="Hauser L."/>
            <person name="Markowitz V."/>
            <person name="Cheng J.-F."/>
            <person name="Hugenholtz P."/>
            <person name="Woyke T."/>
            <person name="Wu D."/>
            <person name="Spring S."/>
            <person name="Pukall R."/>
            <person name="Steenblock K."/>
            <person name="Schneider S."/>
            <person name="Klenk H.-P."/>
            <person name="Eisen J.A."/>
        </authorList>
    </citation>
    <scope>NUCLEOTIDE SEQUENCE [LARGE SCALE GENOMIC DNA]</scope>
    <source>
        <strain evidence="9">DSM 15567 / CIP 107919 / 50-1 BON</strain>
    </source>
</reference>
<dbReference type="NCBIfam" id="TIGR00084">
    <property type="entry name" value="ruvA"/>
    <property type="match status" value="1"/>
</dbReference>
<dbReference type="InterPro" id="IPR012340">
    <property type="entry name" value="NA-bd_OB-fold"/>
</dbReference>
<evidence type="ECO:0000259" key="7">
    <source>
        <dbReference type="SMART" id="SM00278"/>
    </source>
</evidence>
<accession>F4A1M5</accession>
<protein>
    <recommendedName>
        <fullName evidence="6">Holliday junction branch migration complex subunit RuvA</fullName>
    </recommendedName>
</protein>
<dbReference type="Pfam" id="PF14520">
    <property type="entry name" value="HHH_5"/>
    <property type="match status" value="1"/>
</dbReference>
<dbReference type="InterPro" id="IPR000085">
    <property type="entry name" value="RuvA"/>
</dbReference>
<keyword evidence="8" id="KW-0067">ATP-binding</keyword>
<dbReference type="HOGENOM" id="CLU_087936_3_0_9"/>
<keyword evidence="4 6" id="KW-0233">DNA recombination</keyword>
<evidence type="ECO:0000256" key="6">
    <source>
        <dbReference type="HAMAP-Rule" id="MF_00031"/>
    </source>
</evidence>
<evidence type="ECO:0000313" key="9">
    <source>
        <dbReference type="Proteomes" id="UP000008457"/>
    </source>
</evidence>
<keyword evidence="8" id="KW-0378">Hydrolase</keyword>
<keyword evidence="5 6" id="KW-0234">DNA repair</keyword>
<keyword evidence="8" id="KW-0547">Nucleotide-binding</keyword>
<dbReference type="Proteomes" id="UP000008457">
    <property type="component" value="Chromosome"/>
</dbReference>
<dbReference type="Pfam" id="PF01330">
    <property type="entry name" value="RuvA_N"/>
    <property type="match status" value="1"/>
</dbReference>
<evidence type="ECO:0000256" key="4">
    <source>
        <dbReference type="ARBA" id="ARBA00023172"/>
    </source>
</evidence>
<keyword evidence="2 6" id="KW-0227">DNA damage</keyword>
<evidence type="ECO:0000256" key="1">
    <source>
        <dbReference type="ARBA" id="ARBA00022490"/>
    </source>
</evidence>
<gene>
    <name evidence="6" type="primary">ruvA</name>
    <name evidence="8" type="ordered locus">Mahau_1899</name>
</gene>
<feature type="region of interest" description="Domain III" evidence="6">
    <location>
        <begin position="151"/>
        <end position="194"/>
    </location>
</feature>
<evidence type="ECO:0000313" key="8">
    <source>
        <dbReference type="EMBL" id="AEE97075.1"/>
    </source>
</evidence>
<dbReference type="GO" id="GO:0006310">
    <property type="term" value="P:DNA recombination"/>
    <property type="evidence" value="ECO:0007669"/>
    <property type="project" value="UniProtKB-UniRule"/>
</dbReference>
<feature type="domain" description="Helix-hairpin-helix DNA-binding motif class 1" evidence="7">
    <location>
        <begin position="108"/>
        <end position="127"/>
    </location>
</feature>